<dbReference type="Proteomes" id="UP001212996">
    <property type="component" value="Unassembled WGS sequence"/>
</dbReference>
<sequence length="94" mass="11054">MSRINEVLKFGERRYRVLVLFGEHLVWIDIDDDPAFLEIASICELVEAIGQGNFQRIEDLYHRRIYRASVLHSHRLLPFLTTKDIRFPTLIVAS</sequence>
<dbReference type="RefSeq" id="WP_228902692.1">
    <property type="nucleotide sequence ID" value="NZ_CAWQNU010000060.1"/>
</dbReference>
<dbReference type="EMBL" id="JAQMFO010000003">
    <property type="protein sequence ID" value="MDB6371075.1"/>
    <property type="molecule type" value="Genomic_DNA"/>
</dbReference>
<gene>
    <name evidence="1" type="ORF">PH362_03605</name>
</gene>
<organism evidence="1 2">
    <name type="scientific">Photorhabdus bodei</name>
    <dbReference type="NCBI Taxonomy" id="2029681"/>
    <lineage>
        <taxon>Bacteria</taxon>
        <taxon>Pseudomonadati</taxon>
        <taxon>Pseudomonadota</taxon>
        <taxon>Gammaproteobacteria</taxon>
        <taxon>Enterobacterales</taxon>
        <taxon>Morganellaceae</taxon>
        <taxon>Photorhabdus</taxon>
    </lineage>
</organism>
<evidence type="ECO:0000313" key="2">
    <source>
        <dbReference type="Proteomes" id="UP001212996"/>
    </source>
</evidence>
<dbReference type="AlphaFoldDB" id="A0AAW6BGY5"/>
<protein>
    <recommendedName>
        <fullName evidence="3">DUF1902 domain-containing protein</fullName>
    </recommendedName>
</protein>
<evidence type="ECO:0000313" key="1">
    <source>
        <dbReference type="EMBL" id="MDB6371075.1"/>
    </source>
</evidence>
<name>A0AAW6BGY5_9GAMM</name>
<accession>A0AAW6BGY5</accession>
<evidence type="ECO:0008006" key="3">
    <source>
        <dbReference type="Google" id="ProtNLM"/>
    </source>
</evidence>
<proteinExistence type="predicted"/>
<reference evidence="1" key="1">
    <citation type="submission" date="2023-01" db="EMBL/GenBank/DDBJ databases">
        <title>Genome sequencing of Photorhabdus bodei 09-20.</title>
        <authorList>
            <person name="Kalindamar S."/>
            <person name="Kumru S."/>
        </authorList>
    </citation>
    <scope>NUCLEOTIDE SEQUENCE</scope>
    <source>
        <strain evidence="1">09-20</strain>
    </source>
</reference>
<comment type="caution">
    <text evidence="1">The sequence shown here is derived from an EMBL/GenBank/DDBJ whole genome shotgun (WGS) entry which is preliminary data.</text>
</comment>